<evidence type="ECO:0000256" key="2">
    <source>
        <dbReference type="ARBA" id="ARBA00005635"/>
    </source>
</evidence>
<feature type="compositionally biased region" description="Basic and acidic residues" evidence="8">
    <location>
        <begin position="64"/>
        <end position="73"/>
    </location>
</feature>
<feature type="region of interest" description="Disordered" evidence="8">
    <location>
        <begin position="43"/>
        <end position="81"/>
    </location>
</feature>
<evidence type="ECO:0000256" key="4">
    <source>
        <dbReference type="ARBA" id="ARBA00023163"/>
    </source>
</evidence>
<gene>
    <name evidence="9" type="primary">MED17_2</name>
    <name evidence="9" type="ORF">CHARACLAT_028833</name>
</gene>
<organism evidence="9 10">
    <name type="scientific">Characodon lateralis</name>
    <dbReference type="NCBI Taxonomy" id="208331"/>
    <lineage>
        <taxon>Eukaryota</taxon>
        <taxon>Metazoa</taxon>
        <taxon>Chordata</taxon>
        <taxon>Craniata</taxon>
        <taxon>Vertebrata</taxon>
        <taxon>Euteleostomi</taxon>
        <taxon>Actinopterygii</taxon>
        <taxon>Neopterygii</taxon>
        <taxon>Teleostei</taxon>
        <taxon>Neoteleostei</taxon>
        <taxon>Acanthomorphata</taxon>
        <taxon>Ovalentaria</taxon>
        <taxon>Atherinomorphae</taxon>
        <taxon>Cyprinodontiformes</taxon>
        <taxon>Goodeidae</taxon>
        <taxon>Characodon</taxon>
    </lineage>
</organism>
<protein>
    <recommendedName>
        <fullName evidence="7">Cofactor required for Sp1 transcriptional activation subunit 6</fullName>
    </recommendedName>
</protein>
<comment type="function">
    <text evidence="6">Component of the Mediator complex, a coactivator involved in the regulated transcription of nearly all RNA polymerase II-dependent genes. Mediator functions as a bridge to convey information from gene-specific regulatory proteins to the basal RNA polymerase II transcription machinery. Mediator is recruited to promoters by direct interactions with regulatory proteins and serves as a scaffold for the assembly of a functional preinitiation complex with RNA polymerase II and the general transcription factors.</text>
</comment>
<dbReference type="EMBL" id="JAHUTJ010044911">
    <property type="protein sequence ID" value="MED6282128.1"/>
    <property type="molecule type" value="Genomic_DNA"/>
</dbReference>
<accession>A0ABU7E4E5</accession>
<dbReference type="PANTHER" id="PTHR13114">
    <property type="entry name" value="MEDIATOR OF RNA POLYMERASE II TRANSCRIPTION SUBUNIT 17"/>
    <property type="match status" value="1"/>
</dbReference>
<dbReference type="PANTHER" id="PTHR13114:SF7">
    <property type="entry name" value="MEDIATOR OF RNA POLYMERASE II TRANSCRIPTION SUBUNIT 17"/>
    <property type="match status" value="1"/>
</dbReference>
<keyword evidence="3" id="KW-0805">Transcription regulation</keyword>
<evidence type="ECO:0000256" key="6">
    <source>
        <dbReference type="ARBA" id="ARBA00025687"/>
    </source>
</evidence>
<comment type="caution">
    <text evidence="9">The sequence shown here is derived from an EMBL/GenBank/DDBJ whole genome shotgun (WGS) entry which is preliminary data.</text>
</comment>
<evidence type="ECO:0000256" key="1">
    <source>
        <dbReference type="ARBA" id="ARBA00004123"/>
    </source>
</evidence>
<proteinExistence type="inferred from homology"/>
<name>A0ABU7E4E5_9TELE</name>
<keyword evidence="5" id="KW-0539">Nucleus</keyword>
<evidence type="ECO:0000313" key="10">
    <source>
        <dbReference type="Proteomes" id="UP001352852"/>
    </source>
</evidence>
<dbReference type="Proteomes" id="UP001352852">
    <property type="component" value="Unassembled WGS sequence"/>
</dbReference>
<evidence type="ECO:0000256" key="5">
    <source>
        <dbReference type="ARBA" id="ARBA00023242"/>
    </source>
</evidence>
<evidence type="ECO:0000256" key="7">
    <source>
        <dbReference type="ARBA" id="ARBA00030134"/>
    </source>
</evidence>
<keyword evidence="10" id="KW-1185">Reference proteome</keyword>
<evidence type="ECO:0000256" key="3">
    <source>
        <dbReference type="ARBA" id="ARBA00023015"/>
    </source>
</evidence>
<reference evidence="9 10" key="1">
    <citation type="submission" date="2021-06" db="EMBL/GenBank/DDBJ databases">
        <authorList>
            <person name="Palmer J.M."/>
        </authorList>
    </citation>
    <scope>NUCLEOTIDE SEQUENCE [LARGE SCALE GENOMIC DNA]</scope>
    <source>
        <strain evidence="9 10">CL_MEX2019</strain>
        <tissue evidence="9">Muscle</tissue>
    </source>
</reference>
<evidence type="ECO:0000256" key="8">
    <source>
        <dbReference type="SAM" id="MobiDB-lite"/>
    </source>
</evidence>
<sequence>MSGGPAVRISIESSCEKQVQEVDFHGTETYVPPLSMSQNLTKLAQRIDFSQGSESEEDGGEGEPGDREWGKQETEEEEVSFLRHGEVSAISLALGLCAKQSAQRPDRDVCAP</sequence>
<keyword evidence="4" id="KW-0804">Transcription</keyword>
<comment type="similarity">
    <text evidence="2">Belongs to the Mediator complex subunit 17 family.</text>
</comment>
<evidence type="ECO:0000313" key="9">
    <source>
        <dbReference type="EMBL" id="MED6282128.1"/>
    </source>
</evidence>
<feature type="compositionally biased region" description="Acidic residues" evidence="8">
    <location>
        <begin position="54"/>
        <end position="63"/>
    </location>
</feature>
<comment type="subcellular location">
    <subcellularLocation>
        <location evidence="1">Nucleus</location>
    </subcellularLocation>
</comment>
<dbReference type="InterPro" id="IPR019313">
    <property type="entry name" value="Mediator_Med17"/>
</dbReference>